<proteinExistence type="predicted"/>
<feature type="domain" description="C2H2-type" evidence="6">
    <location>
        <begin position="14"/>
        <end position="36"/>
    </location>
</feature>
<dbReference type="GO" id="GO:0008270">
    <property type="term" value="F:zinc ion binding"/>
    <property type="evidence" value="ECO:0007669"/>
    <property type="project" value="UniProtKB-KW"/>
</dbReference>
<dbReference type="InterPro" id="IPR013087">
    <property type="entry name" value="Znf_C2H2_type"/>
</dbReference>
<dbReference type="PANTHER" id="PTHR24379:SF121">
    <property type="entry name" value="C2H2-TYPE DOMAIN-CONTAINING PROTEIN"/>
    <property type="match status" value="1"/>
</dbReference>
<feature type="domain" description="C2H2-type" evidence="6">
    <location>
        <begin position="99"/>
        <end position="127"/>
    </location>
</feature>
<evidence type="ECO:0000259" key="6">
    <source>
        <dbReference type="PROSITE" id="PS50157"/>
    </source>
</evidence>
<evidence type="ECO:0000256" key="1">
    <source>
        <dbReference type="ARBA" id="ARBA00022723"/>
    </source>
</evidence>
<reference evidence="7" key="1">
    <citation type="submission" date="2015-11" db="EMBL/GenBank/DDBJ databases">
        <title>De novo transcriptome assembly of four potential Pierce s Disease insect vectors from Arizona vineyards.</title>
        <authorList>
            <person name="Tassone E.E."/>
        </authorList>
    </citation>
    <scope>NUCLEOTIDE SEQUENCE</scope>
</reference>
<dbReference type="SUPFAM" id="SSF57667">
    <property type="entry name" value="beta-beta-alpha zinc fingers"/>
    <property type="match status" value="2"/>
</dbReference>
<feature type="domain" description="C2H2-type" evidence="6">
    <location>
        <begin position="39"/>
        <end position="68"/>
    </location>
</feature>
<evidence type="ECO:0000256" key="4">
    <source>
        <dbReference type="ARBA" id="ARBA00022833"/>
    </source>
</evidence>
<accession>A0A1B6G345</accession>
<evidence type="ECO:0000256" key="2">
    <source>
        <dbReference type="ARBA" id="ARBA00022737"/>
    </source>
</evidence>
<dbReference type="EMBL" id="GECZ01012909">
    <property type="protein sequence ID" value="JAS56860.1"/>
    <property type="molecule type" value="Transcribed_RNA"/>
</dbReference>
<gene>
    <name evidence="7" type="ORF">g.49322</name>
</gene>
<name>A0A1B6G345_9HEMI</name>
<keyword evidence="1" id="KW-0479">Metal-binding</keyword>
<dbReference type="InterPro" id="IPR036236">
    <property type="entry name" value="Znf_C2H2_sf"/>
</dbReference>
<organism evidence="7">
    <name type="scientific">Cuerna arida</name>
    <dbReference type="NCBI Taxonomy" id="1464854"/>
    <lineage>
        <taxon>Eukaryota</taxon>
        <taxon>Metazoa</taxon>
        <taxon>Ecdysozoa</taxon>
        <taxon>Arthropoda</taxon>
        <taxon>Hexapoda</taxon>
        <taxon>Insecta</taxon>
        <taxon>Pterygota</taxon>
        <taxon>Neoptera</taxon>
        <taxon>Paraneoptera</taxon>
        <taxon>Hemiptera</taxon>
        <taxon>Auchenorrhyncha</taxon>
        <taxon>Membracoidea</taxon>
        <taxon>Cicadellidae</taxon>
        <taxon>Cicadellinae</taxon>
        <taxon>Proconiini</taxon>
        <taxon>Cuerna</taxon>
    </lineage>
</organism>
<dbReference type="PROSITE" id="PS00028">
    <property type="entry name" value="ZINC_FINGER_C2H2_1"/>
    <property type="match status" value="4"/>
</dbReference>
<dbReference type="AlphaFoldDB" id="A0A1B6G345"/>
<keyword evidence="3 5" id="KW-0863">Zinc-finger</keyword>
<evidence type="ECO:0000256" key="3">
    <source>
        <dbReference type="ARBA" id="ARBA00022771"/>
    </source>
</evidence>
<dbReference type="PROSITE" id="PS50157">
    <property type="entry name" value="ZINC_FINGER_C2H2_2"/>
    <property type="match status" value="3"/>
</dbReference>
<dbReference type="PANTHER" id="PTHR24379">
    <property type="entry name" value="KRAB AND ZINC FINGER DOMAIN-CONTAINING"/>
    <property type="match status" value="1"/>
</dbReference>
<feature type="non-terminal residue" evidence="7">
    <location>
        <position position="154"/>
    </location>
</feature>
<evidence type="ECO:0000256" key="5">
    <source>
        <dbReference type="PROSITE-ProRule" id="PRU00042"/>
    </source>
</evidence>
<dbReference type="SMART" id="SM00355">
    <property type="entry name" value="ZnF_C2H2"/>
    <property type="match status" value="4"/>
</dbReference>
<keyword evidence="2" id="KW-0677">Repeat</keyword>
<feature type="non-terminal residue" evidence="7">
    <location>
        <position position="1"/>
    </location>
</feature>
<evidence type="ECO:0000313" key="7">
    <source>
        <dbReference type="EMBL" id="JAS56860.1"/>
    </source>
</evidence>
<dbReference type="Gene3D" id="3.30.160.60">
    <property type="entry name" value="Classic Zinc Finger"/>
    <property type="match status" value="2"/>
</dbReference>
<sequence length="154" mass="17734">SLGLLKEHLQHKELICRVCTKKFNSHKALENHYFTHKKYSCLVCNESFFNKKELFMHRTALNHSGYQQECKMCGNKVLSQNSVPKPRTQFHNKSGITYLKCVVCAKEFALASSLSYHLQSCHTVYERVKCTMCQKLLNGPEKLIAHIKASHMDG</sequence>
<protein>
    <recommendedName>
        <fullName evidence="6">C2H2-type domain-containing protein</fullName>
    </recommendedName>
</protein>
<keyword evidence="4" id="KW-0862">Zinc</keyword>